<dbReference type="SMART" id="SM01092">
    <property type="entry name" value="CO_deh_flav_C"/>
    <property type="match status" value="1"/>
</dbReference>
<dbReference type="InterPro" id="IPR051312">
    <property type="entry name" value="Diverse_Substr_Oxidored"/>
</dbReference>
<dbReference type="RefSeq" id="WP_202747907.1">
    <property type="nucleotide sequence ID" value="NZ_JAESWC010000002.1"/>
</dbReference>
<dbReference type="SUPFAM" id="SSF56176">
    <property type="entry name" value="FAD-binding/transporter-associated domain-like"/>
    <property type="match status" value="1"/>
</dbReference>
<dbReference type="InterPro" id="IPR016166">
    <property type="entry name" value="FAD-bd_PCMH"/>
</dbReference>
<dbReference type="PANTHER" id="PTHR42659:SF2">
    <property type="entry name" value="XANTHINE DEHYDROGENASE SUBUNIT C-RELATED"/>
    <property type="match status" value="1"/>
</dbReference>
<keyword evidence="2" id="KW-0274">FAD</keyword>
<dbReference type="Proteomes" id="UP000632377">
    <property type="component" value="Unassembled WGS sequence"/>
</dbReference>
<evidence type="ECO:0000256" key="3">
    <source>
        <dbReference type="ARBA" id="ARBA00023002"/>
    </source>
</evidence>
<proteinExistence type="predicted"/>
<dbReference type="InterPro" id="IPR036318">
    <property type="entry name" value="FAD-bd_PCMH-like_sf"/>
</dbReference>
<dbReference type="Pfam" id="PF03450">
    <property type="entry name" value="CO_deh_flav_C"/>
    <property type="match status" value="1"/>
</dbReference>
<keyword evidence="6" id="KW-1185">Reference proteome</keyword>
<dbReference type="PROSITE" id="PS51387">
    <property type="entry name" value="FAD_PCMH"/>
    <property type="match status" value="1"/>
</dbReference>
<dbReference type="Gene3D" id="3.30.465.10">
    <property type="match status" value="1"/>
</dbReference>
<feature type="domain" description="FAD-binding PCMH-type" evidence="4">
    <location>
        <begin position="1"/>
        <end position="176"/>
    </location>
</feature>
<evidence type="ECO:0000259" key="4">
    <source>
        <dbReference type="PROSITE" id="PS51387"/>
    </source>
</evidence>
<evidence type="ECO:0000313" key="5">
    <source>
        <dbReference type="EMBL" id="MBL4935310.1"/>
    </source>
</evidence>
<dbReference type="EMBL" id="JAESWC010000002">
    <property type="protein sequence ID" value="MBL4935310.1"/>
    <property type="molecule type" value="Genomic_DNA"/>
</dbReference>
<dbReference type="InterPro" id="IPR016167">
    <property type="entry name" value="FAD-bd_PCMH_sub1"/>
</dbReference>
<evidence type="ECO:0000313" key="6">
    <source>
        <dbReference type="Proteomes" id="UP000632377"/>
    </source>
</evidence>
<accession>A0ABS1T7J0</accession>
<gene>
    <name evidence="5" type="ORF">JK636_06010</name>
</gene>
<dbReference type="InterPro" id="IPR002346">
    <property type="entry name" value="Mopterin_DH_FAD-bd"/>
</dbReference>
<dbReference type="Pfam" id="PF00941">
    <property type="entry name" value="FAD_binding_5"/>
    <property type="match status" value="1"/>
</dbReference>
<dbReference type="PANTHER" id="PTHR42659">
    <property type="entry name" value="XANTHINE DEHYDROGENASE SUBUNIT C-RELATED"/>
    <property type="match status" value="1"/>
</dbReference>
<dbReference type="SUPFAM" id="SSF55447">
    <property type="entry name" value="CO dehydrogenase flavoprotein C-terminal domain-like"/>
    <property type="match status" value="1"/>
</dbReference>
<dbReference type="Gene3D" id="3.30.390.50">
    <property type="entry name" value="CO dehydrogenase flavoprotein, C-terminal domain"/>
    <property type="match status" value="1"/>
</dbReference>
<evidence type="ECO:0000256" key="2">
    <source>
        <dbReference type="ARBA" id="ARBA00022827"/>
    </source>
</evidence>
<dbReference type="InterPro" id="IPR016169">
    <property type="entry name" value="FAD-bd_PCMH_sub2"/>
</dbReference>
<comment type="caution">
    <text evidence="5">The sequence shown here is derived from an EMBL/GenBank/DDBJ whole genome shotgun (WGS) entry which is preliminary data.</text>
</comment>
<protein>
    <submittedName>
        <fullName evidence="5">Xanthine dehydrogenase family protein subunit M</fullName>
    </submittedName>
</protein>
<dbReference type="Gene3D" id="3.30.43.10">
    <property type="entry name" value="Uridine Diphospho-n-acetylenolpyruvylglucosamine Reductase, domain 2"/>
    <property type="match status" value="1"/>
</dbReference>
<name>A0ABS1T7J0_9CLOT</name>
<evidence type="ECO:0000256" key="1">
    <source>
        <dbReference type="ARBA" id="ARBA00022630"/>
    </source>
</evidence>
<dbReference type="InterPro" id="IPR005107">
    <property type="entry name" value="CO_DH_flav_C"/>
</dbReference>
<keyword evidence="1" id="KW-0285">Flavoprotein</keyword>
<organism evidence="5 6">
    <name type="scientific">Clostridium rhizosphaerae</name>
    <dbReference type="NCBI Taxonomy" id="2803861"/>
    <lineage>
        <taxon>Bacteria</taxon>
        <taxon>Bacillati</taxon>
        <taxon>Bacillota</taxon>
        <taxon>Clostridia</taxon>
        <taxon>Eubacteriales</taxon>
        <taxon>Clostridiaceae</taxon>
        <taxon>Clostridium</taxon>
    </lineage>
</organism>
<reference evidence="5 6" key="1">
    <citation type="submission" date="2021-01" db="EMBL/GenBank/DDBJ databases">
        <title>Genome public.</title>
        <authorList>
            <person name="Liu C."/>
            <person name="Sun Q."/>
        </authorList>
    </citation>
    <scope>NUCLEOTIDE SEQUENCE [LARGE SCALE GENOMIC DNA]</scope>
    <source>
        <strain evidence="5 6">YIM B02515</strain>
    </source>
</reference>
<sequence>MLEQEYFRPESIAEACELLDRYGKEAKVLAGGTDLIINLKDNMISCKYLIDIKKIAKMRELKFTQDIGLSIGGAVTLNEIIEAKDVRENYPILVEAGKTLANYLLRNRATMLGNICNASPAGDMLAPSLVLEGIVEAVSKQGLRRIPLKEFFLGVKKTVLKENEIAVRIIFPYLKGKGHYFRKSRIKGHDLAQIGAAGFIKEDGSLKLALGAVAPIPVLLDNFEAATKYSIKNVKIQEEIIEKVVSVINPIGDQRASRDYRIAMARYLTKQLLESLAKEV</sequence>
<keyword evidence="3" id="KW-0560">Oxidoreductase</keyword>
<dbReference type="InterPro" id="IPR036683">
    <property type="entry name" value="CO_DH_flav_C_dom_sf"/>
</dbReference>